<feature type="domain" description="EAL" evidence="2">
    <location>
        <begin position="492"/>
        <end position="747"/>
    </location>
</feature>
<dbReference type="GeneID" id="57964195"/>
<dbReference type="InterPro" id="IPR029787">
    <property type="entry name" value="Nucleotide_cyclase"/>
</dbReference>
<dbReference type="NCBIfam" id="TIGR00254">
    <property type="entry name" value="GGDEF"/>
    <property type="match status" value="1"/>
</dbReference>
<dbReference type="SUPFAM" id="SSF141868">
    <property type="entry name" value="EAL domain-like"/>
    <property type="match status" value="1"/>
</dbReference>
<dbReference type="SMART" id="SM00052">
    <property type="entry name" value="EAL"/>
    <property type="match status" value="1"/>
</dbReference>
<name>A0A0E2H5U4_9FIRM</name>
<evidence type="ECO:0000313" key="4">
    <source>
        <dbReference type="EMBL" id="ENZ10285.1"/>
    </source>
</evidence>
<dbReference type="InterPro" id="IPR050706">
    <property type="entry name" value="Cyclic-di-GMP_PDE-like"/>
</dbReference>
<dbReference type="Proteomes" id="UP000013085">
    <property type="component" value="Unassembled WGS sequence"/>
</dbReference>
<dbReference type="PANTHER" id="PTHR33121:SF70">
    <property type="entry name" value="SIGNALING PROTEIN YKOW"/>
    <property type="match status" value="1"/>
</dbReference>
<comment type="caution">
    <text evidence="4">The sequence shown here is derived from an EMBL/GenBank/DDBJ whole genome shotgun (WGS) entry which is preliminary data.</text>
</comment>
<dbReference type="PROSITE" id="PS50883">
    <property type="entry name" value="EAL"/>
    <property type="match status" value="1"/>
</dbReference>
<feature type="transmembrane region" description="Helical" evidence="1">
    <location>
        <begin position="278"/>
        <end position="299"/>
    </location>
</feature>
<feature type="domain" description="GGDEF" evidence="3">
    <location>
        <begin position="351"/>
        <end position="483"/>
    </location>
</feature>
<dbReference type="GO" id="GO:0071111">
    <property type="term" value="F:cyclic-guanylate-specific phosphodiesterase activity"/>
    <property type="evidence" value="ECO:0007669"/>
    <property type="project" value="InterPro"/>
</dbReference>
<accession>A0A0E2H5U4</accession>
<keyword evidence="1" id="KW-0812">Transmembrane</keyword>
<dbReference type="InterPro" id="IPR043128">
    <property type="entry name" value="Rev_trsase/Diguanyl_cyclase"/>
</dbReference>
<evidence type="ECO:0000259" key="3">
    <source>
        <dbReference type="PROSITE" id="PS50887"/>
    </source>
</evidence>
<dbReference type="Pfam" id="PF00990">
    <property type="entry name" value="GGDEF"/>
    <property type="match status" value="1"/>
</dbReference>
<organism evidence="4 5">
    <name type="scientific">[Clostridium] clostridioforme 90A8</name>
    <dbReference type="NCBI Taxonomy" id="999408"/>
    <lineage>
        <taxon>Bacteria</taxon>
        <taxon>Bacillati</taxon>
        <taxon>Bacillota</taxon>
        <taxon>Clostridia</taxon>
        <taxon>Lachnospirales</taxon>
        <taxon>Lachnospiraceae</taxon>
        <taxon>Enterocloster</taxon>
    </lineage>
</organism>
<keyword evidence="1" id="KW-0472">Membrane</keyword>
<evidence type="ECO:0000259" key="2">
    <source>
        <dbReference type="PROSITE" id="PS50883"/>
    </source>
</evidence>
<dbReference type="InterPro" id="IPR001633">
    <property type="entry name" value="EAL_dom"/>
</dbReference>
<evidence type="ECO:0000313" key="5">
    <source>
        <dbReference type="Proteomes" id="UP000013085"/>
    </source>
</evidence>
<dbReference type="Gene3D" id="3.30.70.270">
    <property type="match status" value="1"/>
</dbReference>
<dbReference type="PANTHER" id="PTHR33121">
    <property type="entry name" value="CYCLIC DI-GMP PHOSPHODIESTERASE PDEF"/>
    <property type="match status" value="1"/>
</dbReference>
<evidence type="ECO:0000256" key="1">
    <source>
        <dbReference type="SAM" id="Phobius"/>
    </source>
</evidence>
<dbReference type="HOGENOM" id="CLU_000445_70_44_9"/>
<gene>
    <name evidence="4" type="ORF">HMPREF1090_04266</name>
</gene>
<dbReference type="PROSITE" id="PS50887">
    <property type="entry name" value="GGDEF"/>
    <property type="match status" value="1"/>
</dbReference>
<proteinExistence type="predicted"/>
<dbReference type="SUPFAM" id="SSF55073">
    <property type="entry name" value="Nucleotide cyclase"/>
    <property type="match status" value="1"/>
</dbReference>
<dbReference type="InterPro" id="IPR035919">
    <property type="entry name" value="EAL_sf"/>
</dbReference>
<sequence>MTSADGRGKSRRDTLLPIILCLCFIASSIIFLVQMILKSQKENVAYLYDAANQTRTSILKQIEGDWQTLEGLAVSLRELATLDESQIMTILKDINKENAFIRMGYADINGNARMVDMEDNVQEVNLKGMEFFERALQGGKSISNTFADQQDASGYINYFGVRINDSSGNVRGILCAVHSAAVLREIIDAPVLKGAGYSNILDVNGNYVLKTIKTYEGDILPDNKARIAEAIGGRGRGRGDFVLTDRQGIRQILVILPIIEGQWYQVSMVPVDVLRSSYIQTAWGIMLIIVVACGLFIWLMSRQRKMAVNNQRMLMKLAYSDSLTGLRNFAGFKREAEIFLNRPELTRSELTAYVLWYGDLRNFKLINDVLGYEEGDRLLRLVAEFLRTVEGPDCISCRIAADSFAGITRCVDTRVLDRGLCHIKEYMRNSGMDEQPFMEIPVGVYRFRSGDGKQSLDVLVNYANMAHKIAKERPGSSYVFYDDSIRRRMLEDSALEAEAEAAMADDEFKLYMQPKIDIQNGNRITGAEVLARWLSPGRGMILPGNFIPLFEKSELIVKLDRYMFEHACRWYRIHLERDGSPVSLAVNVSKAGLFQNDFVDFYTDIKDKYSVPDGVLELEFTESMLAADTELFAELVVNLNARGFICSLDDFGSGYSSLNLLKNLPIDVLKLDILFFHKSRDIRRERIVVSNVINMARELNIKTIAEGVEDMDTVEFLRKAGCNVIQGYVFAKPMPQEDFEHLLMENQDGPFGSGD</sequence>
<dbReference type="Pfam" id="PF00563">
    <property type="entry name" value="EAL"/>
    <property type="match status" value="1"/>
</dbReference>
<dbReference type="CDD" id="cd01948">
    <property type="entry name" value="EAL"/>
    <property type="match status" value="1"/>
</dbReference>
<protein>
    <submittedName>
        <fullName evidence="4">Diguanylate cyclase (GGDEF) domain-containing protein</fullName>
    </submittedName>
</protein>
<dbReference type="Gene3D" id="3.20.20.450">
    <property type="entry name" value="EAL domain"/>
    <property type="match status" value="1"/>
</dbReference>
<dbReference type="SMART" id="SM00267">
    <property type="entry name" value="GGDEF"/>
    <property type="match status" value="1"/>
</dbReference>
<dbReference type="InterPro" id="IPR000160">
    <property type="entry name" value="GGDEF_dom"/>
</dbReference>
<dbReference type="PATRIC" id="fig|999408.3.peg.4585"/>
<dbReference type="RefSeq" id="WP_002594062.1">
    <property type="nucleotide sequence ID" value="NZ_KB850983.1"/>
</dbReference>
<reference evidence="4 5" key="1">
    <citation type="submission" date="2013-01" db="EMBL/GenBank/DDBJ databases">
        <title>The Genome Sequence of Clostridium clostridioforme 90A8.</title>
        <authorList>
            <consortium name="The Broad Institute Genome Sequencing Platform"/>
            <person name="Earl A."/>
            <person name="Ward D."/>
            <person name="Feldgarden M."/>
            <person name="Gevers D."/>
            <person name="Courvalin P."/>
            <person name="Lambert T."/>
            <person name="Walker B."/>
            <person name="Young S.K."/>
            <person name="Zeng Q."/>
            <person name="Gargeya S."/>
            <person name="Fitzgerald M."/>
            <person name="Haas B."/>
            <person name="Abouelleil A."/>
            <person name="Alvarado L."/>
            <person name="Arachchi H.M."/>
            <person name="Berlin A.M."/>
            <person name="Chapman S.B."/>
            <person name="Dewar J."/>
            <person name="Goldberg J."/>
            <person name="Griggs A."/>
            <person name="Gujja S."/>
            <person name="Hansen M."/>
            <person name="Howarth C."/>
            <person name="Imamovic A."/>
            <person name="Larimer J."/>
            <person name="McCowan C."/>
            <person name="Murphy C."/>
            <person name="Neiman D."/>
            <person name="Pearson M."/>
            <person name="Priest M."/>
            <person name="Roberts A."/>
            <person name="Saif S."/>
            <person name="Shea T."/>
            <person name="Sisk P."/>
            <person name="Sykes S."/>
            <person name="Wortman J."/>
            <person name="Nusbaum C."/>
            <person name="Birren B."/>
        </authorList>
    </citation>
    <scope>NUCLEOTIDE SEQUENCE [LARGE SCALE GENOMIC DNA]</scope>
    <source>
        <strain evidence="4 5">90A8</strain>
    </source>
</reference>
<dbReference type="AlphaFoldDB" id="A0A0E2H5U4"/>
<keyword evidence="1" id="KW-1133">Transmembrane helix</keyword>
<dbReference type="EMBL" id="AGYR01000047">
    <property type="protein sequence ID" value="ENZ10285.1"/>
    <property type="molecule type" value="Genomic_DNA"/>
</dbReference>
<feature type="transmembrane region" description="Helical" evidence="1">
    <location>
        <begin position="15"/>
        <end position="37"/>
    </location>
</feature>
<dbReference type="Gene3D" id="3.30.450.20">
    <property type="entry name" value="PAS domain"/>
    <property type="match status" value="1"/>
</dbReference>